<feature type="transmembrane region" description="Helical" evidence="1">
    <location>
        <begin position="83"/>
        <end position="102"/>
    </location>
</feature>
<dbReference type="RefSeq" id="WP_068711358.1">
    <property type="nucleotide sequence ID" value="NZ_LSZP01000028.1"/>
</dbReference>
<keyword evidence="4" id="KW-1185">Reference proteome</keyword>
<keyword evidence="1" id="KW-1133">Transmembrane helix</keyword>
<feature type="chain" id="PRO_5007299387" description="DoxX family protein" evidence="2">
    <location>
        <begin position="19"/>
        <end position="130"/>
    </location>
</feature>
<name>A0A139SP03_9BACT</name>
<comment type="caution">
    <text evidence="3">The sequence shown here is derived from an EMBL/GenBank/DDBJ whole genome shotgun (WGS) entry which is preliminary data.</text>
</comment>
<dbReference type="STRING" id="1548208.AXK12_03720"/>
<evidence type="ECO:0000313" key="3">
    <source>
        <dbReference type="EMBL" id="KXU36252.1"/>
    </source>
</evidence>
<sequence>MIGCLKIALALAFLSAVADRFGLWGAPGSEGVFWGNFENFVAYTRLINPWFPKVLAAPISYFITGLEIALAILLFTKWKTKEVAFISGLLLLTFAVAMTFSLGPKSAFDYNVFTAAFAAFALYCLLRRRH</sequence>
<dbReference type="Proteomes" id="UP000071392">
    <property type="component" value="Unassembled WGS sequence"/>
</dbReference>
<feature type="transmembrane region" description="Helical" evidence="1">
    <location>
        <begin position="108"/>
        <end position="126"/>
    </location>
</feature>
<keyword evidence="1" id="KW-0472">Membrane</keyword>
<protein>
    <recommendedName>
        <fullName evidence="5">DoxX family protein</fullName>
    </recommendedName>
</protein>
<proteinExistence type="predicted"/>
<evidence type="ECO:0000313" key="4">
    <source>
        <dbReference type="Proteomes" id="UP000071392"/>
    </source>
</evidence>
<organism evidence="3 4">
    <name type="scientific">Cephaloticoccus capnophilus</name>
    <dbReference type="NCBI Taxonomy" id="1548208"/>
    <lineage>
        <taxon>Bacteria</taxon>
        <taxon>Pseudomonadati</taxon>
        <taxon>Verrucomicrobiota</taxon>
        <taxon>Opitutia</taxon>
        <taxon>Opitutales</taxon>
        <taxon>Opitutaceae</taxon>
        <taxon>Cephaloticoccus</taxon>
    </lineage>
</organism>
<keyword evidence="2" id="KW-0732">Signal</keyword>
<accession>A0A139SP03</accession>
<dbReference type="EMBL" id="LSZP01000028">
    <property type="protein sequence ID" value="KXU36252.1"/>
    <property type="molecule type" value="Genomic_DNA"/>
</dbReference>
<keyword evidence="1" id="KW-0812">Transmembrane</keyword>
<feature type="signal peptide" evidence="2">
    <location>
        <begin position="1"/>
        <end position="18"/>
    </location>
</feature>
<gene>
    <name evidence="3" type="ORF">AXK12_03720</name>
</gene>
<evidence type="ECO:0000256" key="1">
    <source>
        <dbReference type="SAM" id="Phobius"/>
    </source>
</evidence>
<evidence type="ECO:0000256" key="2">
    <source>
        <dbReference type="SAM" id="SignalP"/>
    </source>
</evidence>
<reference evidence="3 4" key="1">
    <citation type="submission" date="2016-02" db="EMBL/GenBank/DDBJ databases">
        <authorList>
            <person name="Wen L."/>
            <person name="He K."/>
            <person name="Yang H."/>
        </authorList>
    </citation>
    <scope>NUCLEOTIDE SEQUENCE [LARGE SCALE GENOMIC DNA]</scope>
    <source>
        <strain evidence="3 4">CV41</strain>
    </source>
</reference>
<dbReference type="AlphaFoldDB" id="A0A139SP03"/>
<feature type="transmembrane region" description="Helical" evidence="1">
    <location>
        <begin position="55"/>
        <end position="76"/>
    </location>
</feature>
<evidence type="ECO:0008006" key="5">
    <source>
        <dbReference type="Google" id="ProtNLM"/>
    </source>
</evidence>
<dbReference type="OrthoDB" id="6448027at2"/>